<dbReference type="PANTHER" id="PTHR35040:SF9">
    <property type="entry name" value="4-LIKE CELL SURFACE PROTEIN, PUTATIVE (AFU_ORTHOLOGUE AFUA_4G14080)-RELATED"/>
    <property type="match status" value="1"/>
</dbReference>
<evidence type="ECO:0000256" key="1">
    <source>
        <dbReference type="SAM" id="SignalP"/>
    </source>
</evidence>
<evidence type="ECO:0000313" key="2">
    <source>
        <dbReference type="EMBL" id="SFN05099.1"/>
    </source>
</evidence>
<keyword evidence="3" id="KW-1185">Reference proteome</keyword>
<dbReference type="InterPro" id="IPR021986">
    <property type="entry name" value="Spherulin4"/>
</dbReference>
<accession>A0A1I4VVR2</accession>
<organism evidence="2 3">
    <name type="scientific">Nitrosomonas communis</name>
    <dbReference type="NCBI Taxonomy" id="44574"/>
    <lineage>
        <taxon>Bacteria</taxon>
        <taxon>Pseudomonadati</taxon>
        <taxon>Pseudomonadota</taxon>
        <taxon>Betaproteobacteria</taxon>
        <taxon>Nitrosomonadales</taxon>
        <taxon>Nitrosomonadaceae</taxon>
        <taxon>Nitrosomonas</taxon>
    </lineage>
</organism>
<name>A0A1I4VVR2_9PROT</name>
<proteinExistence type="predicted"/>
<dbReference type="PANTHER" id="PTHR35040">
    <property type="match status" value="1"/>
</dbReference>
<dbReference type="OrthoDB" id="508445at2"/>
<dbReference type="EMBL" id="FOUB01000091">
    <property type="protein sequence ID" value="SFN05099.1"/>
    <property type="molecule type" value="Genomic_DNA"/>
</dbReference>
<dbReference type="Proteomes" id="UP000183287">
    <property type="component" value="Unassembled WGS sequence"/>
</dbReference>
<reference evidence="3" key="1">
    <citation type="submission" date="2016-10" db="EMBL/GenBank/DDBJ databases">
        <authorList>
            <person name="Varghese N."/>
            <person name="Submissions S."/>
        </authorList>
    </citation>
    <scope>NUCLEOTIDE SEQUENCE [LARGE SCALE GENOMIC DNA]</scope>
    <source>
        <strain evidence="3">Nm44</strain>
    </source>
</reference>
<feature type="signal peptide" evidence="1">
    <location>
        <begin position="1"/>
        <end position="24"/>
    </location>
</feature>
<evidence type="ECO:0000313" key="3">
    <source>
        <dbReference type="Proteomes" id="UP000183287"/>
    </source>
</evidence>
<dbReference type="AlphaFoldDB" id="A0A1I4VVR2"/>
<sequence length="152" mass="16936">MNIKHFILLPAVYFSMAFDTLAHATNLFVPAYFDPLSPPAPAYWSGLAVAAQTVPTTVILNPNSGFGTSVDPSYATAIDQFRHSGGKIMAYIYTHYGDRPLINIANEIDNYIAFYAIDDVFIDQMTADGTDENLGYYEQICNYIKIKTMSIR</sequence>
<feature type="chain" id="PRO_5010336869" evidence="1">
    <location>
        <begin position="25"/>
        <end position="152"/>
    </location>
</feature>
<dbReference type="Pfam" id="PF12138">
    <property type="entry name" value="Spherulin4"/>
    <property type="match status" value="1"/>
</dbReference>
<gene>
    <name evidence="2" type="ORF">SAMN05421863_10917</name>
</gene>
<keyword evidence="1" id="KW-0732">Signal</keyword>
<protein>
    <submittedName>
        <fullName evidence="2">Spherulation-specific family 4</fullName>
    </submittedName>
</protein>